<dbReference type="STRING" id="3659.A0A0A0KVU3"/>
<comment type="function">
    <text evidence="12">Putative RNA polymerase II subunit B1 C-terminal domain (CTD) phosphatase involved in RNA polymerase II transcription regulation.</text>
</comment>
<keyword evidence="6 12" id="KW-0862">Zinc</keyword>
<dbReference type="Gene3D" id="1.25.40.820">
    <property type="match status" value="1"/>
</dbReference>
<reference evidence="15 16" key="3">
    <citation type="journal article" date="2010" name="BMC Genomics">
        <title>Transcriptome sequencing and comparative analysis of cucumber flowers with different sex types.</title>
        <authorList>
            <person name="Guo S."/>
            <person name="Zheng Y."/>
            <person name="Joung J.G."/>
            <person name="Liu S."/>
            <person name="Zhang Z."/>
            <person name="Crasta O.R."/>
            <person name="Sobral B.W."/>
            <person name="Xu Y."/>
            <person name="Huang S."/>
            <person name="Fei Z."/>
        </authorList>
    </citation>
    <scope>NUCLEOTIDE SEQUENCE [LARGE SCALE GENOMIC DNA]</scope>
    <source>
        <strain evidence="16">cv. 9930</strain>
    </source>
</reference>
<accession>A0A0A0KVU3</accession>
<organism evidence="15 16">
    <name type="scientific">Cucumis sativus</name>
    <name type="common">Cucumber</name>
    <dbReference type="NCBI Taxonomy" id="3659"/>
    <lineage>
        <taxon>Eukaryota</taxon>
        <taxon>Viridiplantae</taxon>
        <taxon>Streptophyta</taxon>
        <taxon>Embryophyta</taxon>
        <taxon>Tracheophyta</taxon>
        <taxon>Spermatophyta</taxon>
        <taxon>Magnoliopsida</taxon>
        <taxon>eudicotyledons</taxon>
        <taxon>Gunneridae</taxon>
        <taxon>Pentapetalae</taxon>
        <taxon>rosids</taxon>
        <taxon>fabids</taxon>
        <taxon>Cucurbitales</taxon>
        <taxon>Cucurbitaceae</taxon>
        <taxon>Benincaseae</taxon>
        <taxon>Cucumis</taxon>
    </lineage>
</organism>
<evidence type="ECO:0000259" key="14">
    <source>
        <dbReference type="PROSITE" id="PS51479"/>
    </source>
</evidence>
<dbReference type="EMBL" id="CM002925">
    <property type="protein sequence ID" value="KGN52984.1"/>
    <property type="molecule type" value="Genomic_DNA"/>
</dbReference>
<evidence type="ECO:0000256" key="9">
    <source>
        <dbReference type="ARBA" id="ARBA00047761"/>
    </source>
</evidence>
<dbReference type="GO" id="GO:0005737">
    <property type="term" value="C:cytoplasm"/>
    <property type="evidence" value="ECO:0000318"/>
    <property type="project" value="GO_Central"/>
</dbReference>
<dbReference type="PANTHER" id="PTHR14732">
    <property type="entry name" value="RNA POLYMERASE II SUBUNIT B1 CTD PHOSPHATASE RPAP2-RELATED"/>
    <property type="match status" value="1"/>
</dbReference>
<evidence type="ECO:0000256" key="1">
    <source>
        <dbReference type="ARBA" id="ARBA00004123"/>
    </source>
</evidence>
<evidence type="ECO:0000256" key="10">
    <source>
        <dbReference type="ARBA" id="ARBA00048336"/>
    </source>
</evidence>
<comment type="similarity">
    <text evidence="2 11 12">Belongs to the RPAP2 family.</text>
</comment>
<proteinExistence type="inferred from homology"/>
<evidence type="ECO:0000256" key="11">
    <source>
        <dbReference type="PROSITE-ProRule" id="PRU00812"/>
    </source>
</evidence>
<feature type="region of interest" description="Disordered" evidence="13">
    <location>
        <begin position="436"/>
        <end position="455"/>
    </location>
</feature>
<feature type="region of interest" description="Disordered" evidence="13">
    <location>
        <begin position="266"/>
        <end position="326"/>
    </location>
</feature>
<sequence>MAKNQSVLIKDTVYKLQLALYEGIKNENQLFAAGSLMSRSDYEDVVTERSIADLCGYPLCHSNLPSDNTRRGRYRISLKEHKVYDLEETYKYCSSACLINSRAFSGRLQDERCSVMNPDKLKEILKLFENMSLDSKENMGNNCDSGLEIQEKIESNIGEVPIEEWMGPSNAIEGYVPHRDHKVMTLHSKDGKESKDGSKAKIKPLGGGKDFFSDFSITSTIITDEEYSVSKISSGLKEMALDTNSKNQTGEFCGKESNDQFAILETPHAPAPPKNSVGRKARGSKERTKVSATKESTDNLSDAPSTSKNRSTNFNLMTEEPRGGFNDLSGTELKSSLKKPGKKNLCRSVTWADEKTDDASIMNLPEVGEMGKTKECSRTTSNLVNFDNDNEDILRVESAEACAMALSQAAEAITSGQSEVSDAVSEAGIIILPHPSDANEEASTDPVNASEPHSFSEKSNKLGVLRSDLFDPSDSWYDAPPEGFSLTLSSFATMWMAIFAWVTSSSLAYIYGKDDKFHEEFLYIDGKEYPSKIVSADGRSSEIKQTLAGCLTRAIPGLASELNLSTPISRLENGMAHLLDTMTFLDALPAFRMKQWQVIVLLFIEALSVSRIPSLASHMSSSRNLYHKVLDRAQIRSDEYEIMRDHILPLGRTAQLSDENDA</sequence>
<evidence type="ECO:0000256" key="6">
    <source>
        <dbReference type="ARBA" id="ARBA00022833"/>
    </source>
</evidence>
<comment type="subcellular location">
    <subcellularLocation>
        <location evidence="1 12">Nucleus</location>
    </subcellularLocation>
</comment>
<feature type="compositionally biased region" description="Polar residues" evidence="13">
    <location>
        <begin position="290"/>
        <end position="316"/>
    </location>
</feature>
<dbReference type="AlphaFoldDB" id="A0A0A0KVU3"/>
<evidence type="ECO:0000256" key="2">
    <source>
        <dbReference type="ARBA" id="ARBA00005676"/>
    </source>
</evidence>
<dbReference type="GO" id="GO:0043175">
    <property type="term" value="F:RNA polymerase core enzyme binding"/>
    <property type="evidence" value="ECO:0007669"/>
    <property type="project" value="UniProtKB-UniRule"/>
</dbReference>
<evidence type="ECO:0000313" key="16">
    <source>
        <dbReference type="Proteomes" id="UP000029981"/>
    </source>
</evidence>
<keyword evidence="4 12" id="KW-0863">Zinc-finger</keyword>
<evidence type="ECO:0000256" key="13">
    <source>
        <dbReference type="SAM" id="MobiDB-lite"/>
    </source>
</evidence>
<dbReference type="InterPro" id="IPR007308">
    <property type="entry name" value="Rtr1/RPAP2_dom"/>
</dbReference>
<feature type="domain" description="RTR1-type" evidence="14">
    <location>
        <begin position="32"/>
        <end position="117"/>
    </location>
</feature>
<dbReference type="InterPro" id="IPR038534">
    <property type="entry name" value="Rtr1/RPAP2_sf"/>
</dbReference>
<dbReference type="InterPro" id="IPR039693">
    <property type="entry name" value="Rtr1/RPAP2"/>
</dbReference>
<keyword evidence="8 12" id="KW-0539">Nucleus</keyword>
<name>A0A0A0KVU3_CUCSA</name>
<evidence type="ECO:0000256" key="4">
    <source>
        <dbReference type="ARBA" id="ARBA00022771"/>
    </source>
</evidence>
<dbReference type="GO" id="GO:0005634">
    <property type="term" value="C:nucleus"/>
    <property type="evidence" value="ECO:0000318"/>
    <property type="project" value="GO_Central"/>
</dbReference>
<protein>
    <recommendedName>
        <fullName evidence="12">RNA polymerase II subunit B1 CTD phosphatase RPAP2 homolog</fullName>
        <ecNumber evidence="12">3.1.3.16</ecNumber>
    </recommendedName>
</protein>
<dbReference type="eggNOG" id="KOG4780">
    <property type="taxonomic scope" value="Eukaryota"/>
</dbReference>
<evidence type="ECO:0000313" key="15">
    <source>
        <dbReference type="EMBL" id="KGN52984.1"/>
    </source>
</evidence>
<dbReference type="Gramene" id="KGN52984">
    <property type="protein sequence ID" value="KGN52984"/>
    <property type="gene ID" value="Csa_4G009360"/>
</dbReference>
<keyword evidence="3 12" id="KW-0479">Metal-binding</keyword>
<gene>
    <name evidence="15" type="ORF">Csa_4G009360</name>
</gene>
<dbReference type="Pfam" id="PF04181">
    <property type="entry name" value="RPAP2_Rtr1"/>
    <property type="match status" value="1"/>
</dbReference>
<comment type="catalytic activity">
    <reaction evidence="10 12">
        <text>O-phospho-L-threonyl-[protein] + H2O = L-threonyl-[protein] + phosphate</text>
        <dbReference type="Rhea" id="RHEA:47004"/>
        <dbReference type="Rhea" id="RHEA-COMP:11060"/>
        <dbReference type="Rhea" id="RHEA-COMP:11605"/>
        <dbReference type="ChEBI" id="CHEBI:15377"/>
        <dbReference type="ChEBI" id="CHEBI:30013"/>
        <dbReference type="ChEBI" id="CHEBI:43474"/>
        <dbReference type="ChEBI" id="CHEBI:61977"/>
        <dbReference type="EC" id="3.1.3.16"/>
    </reaction>
</comment>
<dbReference type="GO" id="GO:0008270">
    <property type="term" value="F:zinc ion binding"/>
    <property type="evidence" value="ECO:0007669"/>
    <property type="project" value="UniProtKB-KW"/>
</dbReference>
<evidence type="ECO:0000256" key="7">
    <source>
        <dbReference type="ARBA" id="ARBA00022912"/>
    </source>
</evidence>
<dbReference type="GO" id="GO:0008420">
    <property type="term" value="F:RNA polymerase II CTD heptapeptide repeat phosphatase activity"/>
    <property type="evidence" value="ECO:0000318"/>
    <property type="project" value="GO_Central"/>
</dbReference>
<evidence type="ECO:0000256" key="5">
    <source>
        <dbReference type="ARBA" id="ARBA00022801"/>
    </source>
</evidence>
<dbReference type="PROSITE" id="PS51479">
    <property type="entry name" value="ZF_RTR1"/>
    <property type="match status" value="1"/>
</dbReference>
<keyword evidence="7 12" id="KW-0904">Protein phosphatase</keyword>
<evidence type="ECO:0000256" key="3">
    <source>
        <dbReference type="ARBA" id="ARBA00022723"/>
    </source>
</evidence>
<reference evidence="15 16" key="4">
    <citation type="journal article" date="2011" name="BMC Genomics">
        <title>RNA-Seq improves annotation of protein-coding genes in the cucumber genome.</title>
        <authorList>
            <person name="Li Z."/>
            <person name="Zhang Z."/>
            <person name="Yan P."/>
            <person name="Huang S."/>
            <person name="Fei Z."/>
            <person name="Lin K."/>
        </authorList>
    </citation>
    <scope>NUCLEOTIDE SEQUENCE [LARGE SCALE GENOMIC DNA]</scope>
    <source>
        <strain evidence="16">cv. 9930</strain>
    </source>
</reference>
<dbReference type="OMA" id="WMGPSNA"/>
<reference evidence="15 16" key="2">
    <citation type="journal article" date="2009" name="PLoS ONE">
        <title>An integrated genetic and cytogenetic map of the cucumber genome.</title>
        <authorList>
            <person name="Ren Y."/>
            <person name="Zhang Z."/>
            <person name="Liu J."/>
            <person name="Staub J.E."/>
            <person name="Han Y."/>
            <person name="Cheng Z."/>
            <person name="Li X."/>
            <person name="Lu J."/>
            <person name="Miao H."/>
            <person name="Kang H."/>
            <person name="Xie B."/>
            <person name="Gu X."/>
            <person name="Wang X."/>
            <person name="Du Y."/>
            <person name="Jin W."/>
            <person name="Huang S."/>
        </authorList>
    </citation>
    <scope>NUCLEOTIDE SEQUENCE [LARGE SCALE GENOMIC DNA]</scope>
    <source>
        <strain evidence="16">cv. 9930</strain>
    </source>
</reference>
<dbReference type="PANTHER" id="PTHR14732:SF0">
    <property type="entry name" value="RNA POLYMERASE II SUBUNIT B1 CTD PHOSPHATASE RPAP2-RELATED"/>
    <property type="match status" value="1"/>
</dbReference>
<keyword evidence="16" id="KW-1185">Reference proteome</keyword>
<keyword evidence="5 12" id="KW-0378">Hydrolase</keyword>
<comment type="catalytic activity">
    <reaction evidence="9 12">
        <text>O-phospho-L-seryl-[protein] + H2O = L-seryl-[protein] + phosphate</text>
        <dbReference type="Rhea" id="RHEA:20629"/>
        <dbReference type="Rhea" id="RHEA-COMP:9863"/>
        <dbReference type="Rhea" id="RHEA-COMP:11604"/>
        <dbReference type="ChEBI" id="CHEBI:15377"/>
        <dbReference type="ChEBI" id="CHEBI:29999"/>
        <dbReference type="ChEBI" id="CHEBI:43474"/>
        <dbReference type="ChEBI" id="CHEBI:83421"/>
        <dbReference type="EC" id="3.1.3.16"/>
    </reaction>
</comment>
<dbReference type="OrthoDB" id="2590500at2759"/>
<evidence type="ECO:0000256" key="8">
    <source>
        <dbReference type="ARBA" id="ARBA00023242"/>
    </source>
</evidence>
<dbReference type="Proteomes" id="UP000029981">
    <property type="component" value="Chromosome 4"/>
</dbReference>
<evidence type="ECO:0000256" key="12">
    <source>
        <dbReference type="RuleBase" id="RU367080"/>
    </source>
</evidence>
<reference evidence="15 16" key="1">
    <citation type="journal article" date="2009" name="Nat. Genet.">
        <title>The genome of the cucumber, Cucumis sativus L.</title>
        <authorList>
            <person name="Huang S."/>
            <person name="Li R."/>
            <person name="Zhang Z."/>
            <person name="Li L."/>
            <person name="Gu X."/>
            <person name="Fan W."/>
            <person name="Lucas W.J."/>
            <person name="Wang X."/>
            <person name="Xie B."/>
            <person name="Ni P."/>
            <person name="Ren Y."/>
            <person name="Zhu H."/>
            <person name="Li J."/>
            <person name="Lin K."/>
            <person name="Jin W."/>
            <person name="Fei Z."/>
            <person name="Li G."/>
            <person name="Staub J."/>
            <person name="Kilian A."/>
            <person name="van der Vossen E.A."/>
            <person name="Wu Y."/>
            <person name="Guo J."/>
            <person name="He J."/>
            <person name="Jia Z."/>
            <person name="Ren Y."/>
            <person name="Tian G."/>
            <person name="Lu Y."/>
            <person name="Ruan J."/>
            <person name="Qian W."/>
            <person name="Wang M."/>
            <person name="Huang Q."/>
            <person name="Li B."/>
            <person name="Xuan Z."/>
            <person name="Cao J."/>
            <person name="Asan"/>
            <person name="Wu Z."/>
            <person name="Zhang J."/>
            <person name="Cai Q."/>
            <person name="Bai Y."/>
            <person name="Zhao B."/>
            <person name="Han Y."/>
            <person name="Li Y."/>
            <person name="Li X."/>
            <person name="Wang S."/>
            <person name="Shi Q."/>
            <person name="Liu S."/>
            <person name="Cho W.K."/>
            <person name="Kim J.Y."/>
            <person name="Xu Y."/>
            <person name="Heller-Uszynska K."/>
            <person name="Miao H."/>
            <person name="Cheng Z."/>
            <person name="Zhang S."/>
            <person name="Wu J."/>
            <person name="Yang Y."/>
            <person name="Kang H."/>
            <person name="Li M."/>
            <person name="Liang H."/>
            <person name="Ren X."/>
            <person name="Shi Z."/>
            <person name="Wen M."/>
            <person name="Jian M."/>
            <person name="Yang H."/>
            <person name="Zhang G."/>
            <person name="Yang Z."/>
            <person name="Chen R."/>
            <person name="Liu S."/>
            <person name="Li J."/>
            <person name="Ma L."/>
            <person name="Liu H."/>
            <person name="Zhou Y."/>
            <person name="Zhao J."/>
            <person name="Fang X."/>
            <person name="Li G."/>
            <person name="Fang L."/>
            <person name="Li Y."/>
            <person name="Liu D."/>
            <person name="Zheng H."/>
            <person name="Zhang Y."/>
            <person name="Qin N."/>
            <person name="Li Z."/>
            <person name="Yang G."/>
            <person name="Yang S."/>
            <person name="Bolund L."/>
            <person name="Kristiansen K."/>
            <person name="Zheng H."/>
            <person name="Li S."/>
            <person name="Zhang X."/>
            <person name="Yang H."/>
            <person name="Wang J."/>
            <person name="Sun R."/>
            <person name="Zhang B."/>
            <person name="Jiang S."/>
            <person name="Wang J."/>
            <person name="Du Y."/>
            <person name="Li S."/>
        </authorList>
    </citation>
    <scope>NUCLEOTIDE SEQUENCE [LARGE SCALE GENOMIC DNA]</scope>
    <source>
        <strain evidence="16">cv. 9930</strain>
    </source>
</reference>
<dbReference type="EC" id="3.1.3.16" evidence="12"/>